<dbReference type="InterPro" id="IPR005119">
    <property type="entry name" value="LysR_subst-bd"/>
</dbReference>
<dbReference type="AlphaFoldDB" id="A0A840S1R5"/>
<evidence type="ECO:0000256" key="3">
    <source>
        <dbReference type="ARBA" id="ARBA00023125"/>
    </source>
</evidence>
<dbReference type="CDD" id="cd08422">
    <property type="entry name" value="PBP2_CrgA_like"/>
    <property type="match status" value="1"/>
</dbReference>
<evidence type="ECO:0000313" key="6">
    <source>
        <dbReference type="EMBL" id="MBB5202621.1"/>
    </source>
</evidence>
<dbReference type="Pfam" id="PF00126">
    <property type="entry name" value="HTH_1"/>
    <property type="match status" value="1"/>
</dbReference>
<dbReference type="RefSeq" id="WP_168057437.1">
    <property type="nucleotide sequence ID" value="NZ_JAAOZT010000023.1"/>
</dbReference>
<dbReference type="SUPFAM" id="SSF53850">
    <property type="entry name" value="Periplasmic binding protein-like II"/>
    <property type="match status" value="1"/>
</dbReference>
<feature type="domain" description="HTH lysR-type" evidence="5">
    <location>
        <begin position="1"/>
        <end position="59"/>
    </location>
</feature>
<comment type="similarity">
    <text evidence="1">Belongs to the LysR transcriptional regulatory family.</text>
</comment>
<dbReference type="FunFam" id="3.40.190.290:FF:000001">
    <property type="entry name" value="Transcriptional regulator, LysR family"/>
    <property type="match status" value="1"/>
</dbReference>
<evidence type="ECO:0000259" key="5">
    <source>
        <dbReference type="PROSITE" id="PS50931"/>
    </source>
</evidence>
<reference evidence="6 7" key="1">
    <citation type="submission" date="2020-08" db="EMBL/GenBank/DDBJ databases">
        <title>Genomic Encyclopedia of Type Strains, Phase IV (KMG-IV): sequencing the most valuable type-strain genomes for metagenomic binning, comparative biology and taxonomic classification.</title>
        <authorList>
            <person name="Goeker M."/>
        </authorList>
    </citation>
    <scope>NUCLEOTIDE SEQUENCE [LARGE SCALE GENOMIC DNA]</scope>
    <source>
        <strain evidence="6 7">DSM 23240</strain>
    </source>
</reference>
<organism evidence="6 7">
    <name type="scientific">Glaciimonas immobilis</name>
    <dbReference type="NCBI Taxonomy" id="728004"/>
    <lineage>
        <taxon>Bacteria</taxon>
        <taxon>Pseudomonadati</taxon>
        <taxon>Pseudomonadota</taxon>
        <taxon>Betaproteobacteria</taxon>
        <taxon>Burkholderiales</taxon>
        <taxon>Oxalobacteraceae</taxon>
        <taxon>Glaciimonas</taxon>
    </lineage>
</organism>
<dbReference type="Gene3D" id="3.40.190.290">
    <property type="match status" value="1"/>
</dbReference>
<dbReference type="EMBL" id="JACHHQ010000019">
    <property type="protein sequence ID" value="MBB5202621.1"/>
    <property type="molecule type" value="Genomic_DNA"/>
</dbReference>
<dbReference type="GO" id="GO:0003700">
    <property type="term" value="F:DNA-binding transcription factor activity"/>
    <property type="evidence" value="ECO:0007669"/>
    <property type="project" value="InterPro"/>
</dbReference>
<dbReference type="InterPro" id="IPR036390">
    <property type="entry name" value="WH_DNA-bd_sf"/>
</dbReference>
<keyword evidence="4" id="KW-0804">Transcription</keyword>
<proteinExistence type="inferred from homology"/>
<dbReference type="InterPro" id="IPR058163">
    <property type="entry name" value="LysR-type_TF_proteobact-type"/>
</dbReference>
<dbReference type="InterPro" id="IPR036388">
    <property type="entry name" value="WH-like_DNA-bd_sf"/>
</dbReference>
<evidence type="ECO:0000256" key="4">
    <source>
        <dbReference type="ARBA" id="ARBA00023163"/>
    </source>
</evidence>
<dbReference type="Gene3D" id="1.10.10.10">
    <property type="entry name" value="Winged helix-like DNA-binding domain superfamily/Winged helix DNA-binding domain"/>
    <property type="match status" value="1"/>
</dbReference>
<gene>
    <name evidence="6" type="ORF">HNR39_004491</name>
</gene>
<dbReference type="GO" id="GO:0006351">
    <property type="term" value="P:DNA-templated transcription"/>
    <property type="evidence" value="ECO:0007669"/>
    <property type="project" value="TreeGrafter"/>
</dbReference>
<keyword evidence="7" id="KW-1185">Reference proteome</keyword>
<dbReference type="Proteomes" id="UP000571084">
    <property type="component" value="Unassembled WGS sequence"/>
</dbReference>
<evidence type="ECO:0000256" key="2">
    <source>
        <dbReference type="ARBA" id="ARBA00023015"/>
    </source>
</evidence>
<sequence>MYSVTDIQLFVLTADLGSLSKAARQLDLVPATASASLKRMEVHLNTRLFVRSTRSLRLTPEGTLFLEYGRQALILLNQGEALLRSDGEIKGHLRLSMPADVGRNILLPWLNAFQKTYPKVTLALQFSDRIIDLFSAPIDVAFRYGKLDDSSLISQPLAASRRVAVASPAYITEHGAPATPKELVNHNCLLFYLERGLFNNWRFHSGKNAIDIKVRGDRMTDDAAIARGWAIAGLGIAYKSWLDVREDLAEGKLVTLLDNYVGEETPLNMVYPDRSSASPVVRALLIFLRERFFALGIPIDRNG</sequence>
<dbReference type="PROSITE" id="PS50931">
    <property type="entry name" value="HTH_LYSR"/>
    <property type="match status" value="1"/>
</dbReference>
<dbReference type="PANTHER" id="PTHR30537">
    <property type="entry name" value="HTH-TYPE TRANSCRIPTIONAL REGULATOR"/>
    <property type="match status" value="1"/>
</dbReference>
<dbReference type="SUPFAM" id="SSF46785">
    <property type="entry name" value="Winged helix' DNA-binding domain"/>
    <property type="match status" value="1"/>
</dbReference>
<evidence type="ECO:0000313" key="7">
    <source>
        <dbReference type="Proteomes" id="UP000571084"/>
    </source>
</evidence>
<name>A0A840S1R5_9BURK</name>
<comment type="caution">
    <text evidence="6">The sequence shown here is derived from an EMBL/GenBank/DDBJ whole genome shotgun (WGS) entry which is preliminary data.</text>
</comment>
<dbReference type="Pfam" id="PF03466">
    <property type="entry name" value="LysR_substrate"/>
    <property type="match status" value="1"/>
</dbReference>
<evidence type="ECO:0000256" key="1">
    <source>
        <dbReference type="ARBA" id="ARBA00009437"/>
    </source>
</evidence>
<dbReference type="PANTHER" id="PTHR30537:SF21">
    <property type="entry name" value="HTH-TYPE TRANSCRIPTIONAL REGULATOR SINR-RELATED"/>
    <property type="match status" value="1"/>
</dbReference>
<keyword evidence="3 6" id="KW-0238">DNA-binding</keyword>
<keyword evidence="2" id="KW-0805">Transcription regulation</keyword>
<dbReference type="InterPro" id="IPR000847">
    <property type="entry name" value="LysR_HTH_N"/>
</dbReference>
<dbReference type="GO" id="GO:0043565">
    <property type="term" value="F:sequence-specific DNA binding"/>
    <property type="evidence" value="ECO:0007669"/>
    <property type="project" value="TreeGrafter"/>
</dbReference>
<protein>
    <submittedName>
        <fullName evidence="6">DNA-binding transcriptional LysR family regulator</fullName>
    </submittedName>
</protein>
<accession>A0A840S1R5</accession>